<sequence length="326" mass="36265">MDTVTAKHIDRASLPVIDISGLSSPDEKERKAVAAALRAACIDKGFFYCAGHGIPQGLIDAVFDETRRFFAQPPERKMELEKSRRSKCNRGYEVLGGQTLEAGAPPDRKEGYYIGQELAEDHPNVTGGLFNCGPNVWPLGLPGFRPTMLAYQAAMQELGNRLMHGIALSLDLDEDYFKGYNIEPVSTLRLLHYPPQAPDSPKNERGAGAHTDWGAITLLMQDDVGGLQVFDKNDEVWIHAEPVPGTFVVNLGDAMARWTNDLYKSTLHRVINTSGRERYSIPFFYDGAPDYKVVCIPTCLKPGEEPKYKPTTVEGHLREMYARTYA</sequence>
<dbReference type="InterPro" id="IPR027443">
    <property type="entry name" value="IPNS-like_sf"/>
</dbReference>
<dbReference type="PROSITE" id="PS51471">
    <property type="entry name" value="FE2OG_OXY"/>
    <property type="match status" value="1"/>
</dbReference>
<dbReference type="PRINTS" id="PR00682">
    <property type="entry name" value="IPNSYNTHASE"/>
</dbReference>
<dbReference type="Gene3D" id="2.60.120.330">
    <property type="entry name" value="B-lactam Antibiotic, Isopenicillin N Synthase, Chain"/>
    <property type="match status" value="1"/>
</dbReference>
<evidence type="ECO:0000259" key="6">
    <source>
        <dbReference type="PROSITE" id="PS51471"/>
    </source>
</evidence>
<dbReference type="PANTHER" id="PTHR10209">
    <property type="entry name" value="OXIDOREDUCTASE, 2OG-FE II OXYGENASE FAMILY PROTEIN"/>
    <property type="match status" value="1"/>
</dbReference>
<dbReference type="InterPro" id="IPR005123">
    <property type="entry name" value="Oxoglu/Fe-dep_dioxygenase_dom"/>
</dbReference>
<keyword evidence="2 5" id="KW-0479">Metal-binding</keyword>
<dbReference type="GO" id="GO:0046872">
    <property type="term" value="F:metal ion binding"/>
    <property type="evidence" value="ECO:0007669"/>
    <property type="project" value="UniProtKB-KW"/>
</dbReference>
<dbReference type="Pfam" id="PF03171">
    <property type="entry name" value="2OG-FeII_Oxy"/>
    <property type="match status" value="1"/>
</dbReference>
<gene>
    <name evidence="7" type="ORF">G6N76_22645</name>
</gene>
<dbReference type="GO" id="GO:0016491">
    <property type="term" value="F:oxidoreductase activity"/>
    <property type="evidence" value="ECO:0007669"/>
    <property type="project" value="UniProtKB-KW"/>
</dbReference>
<dbReference type="RefSeq" id="WP_163901181.1">
    <property type="nucleotide sequence ID" value="NZ_CP048427.1"/>
</dbReference>
<evidence type="ECO:0000256" key="2">
    <source>
        <dbReference type="ARBA" id="ARBA00022723"/>
    </source>
</evidence>
<evidence type="ECO:0000313" key="7">
    <source>
        <dbReference type="EMBL" id="NGO66469.1"/>
    </source>
</evidence>
<evidence type="ECO:0000256" key="3">
    <source>
        <dbReference type="ARBA" id="ARBA00023002"/>
    </source>
</evidence>
<evidence type="ECO:0000313" key="8">
    <source>
        <dbReference type="Proteomes" id="UP000477849"/>
    </source>
</evidence>
<keyword evidence="4 5" id="KW-0408">Iron</keyword>
<keyword evidence="8" id="KW-1185">Reference proteome</keyword>
<feature type="domain" description="Fe2OG dioxygenase" evidence="6">
    <location>
        <begin position="184"/>
        <end position="287"/>
    </location>
</feature>
<dbReference type="EMBL" id="JAAKZH010000011">
    <property type="protein sequence ID" value="NGO66469.1"/>
    <property type="molecule type" value="Genomic_DNA"/>
</dbReference>
<evidence type="ECO:0000256" key="1">
    <source>
        <dbReference type="ARBA" id="ARBA00008056"/>
    </source>
</evidence>
<keyword evidence="3 5" id="KW-0560">Oxidoreductase</keyword>
<name>A0A6M1S5J2_9HYPH</name>
<dbReference type="Pfam" id="PF14226">
    <property type="entry name" value="DIOX_N"/>
    <property type="match status" value="1"/>
</dbReference>
<protein>
    <submittedName>
        <fullName evidence="7">Isopenicillin N synthase family oxygenase</fullName>
    </submittedName>
</protein>
<reference evidence="7 8" key="1">
    <citation type="submission" date="2020-02" db="EMBL/GenBank/DDBJ databases">
        <title>Genome sequence of the type strain CCBAU10050 of Rhizobium daejeonense.</title>
        <authorList>
            <person name="Gao J."/>
            <person name="Sun J."/>
        </authorList>
    </citation>
    <scope>NUCLEOTIDE SEQUENCE [LARGE SCALE GENOMIC DNA]</scope>
    <source>
        <strain evidence="7 8">CCBAU10050</strain>
    </source>
</reference>
<comment type="similarity">
    <text evidence="1 5">Belongs to the iron/ascorbate-dependent oxidoreductase family.</text>
</comment>
<evidence type="ECO:0000256" key="5">
    <source>
        <dbReference type="RuleBase" id="RU003682"/>
    </source>
</evidence>
<dbReference type="SUPFAM" id="SSF51197">
    <property type="entry name" value="Clavaminate synthase-like"/>
    <property type="match status" value="1"/>
</dbReference>
<dbReference type="InterPro" id="IPR026992">
    <property type="entry name" value="DIOX_N"/>
</dbReference>
<evidence type="ECO:0000256" key="4">
    <source>
        <dbReference type="ARBA" id="ARBA00023004"/>
    </source>
</evidence>
<dbReference type="PANTHER" id="PTHR10209:SF867">
    <property type="entry name" value="2-OXOGLUTARATE (2OG) AND FE(II)-DEPENDENT OXYGENASE SUPERFAMILY PROTEIN"/>
    <property type="match status" value="1"/>
</dbReference>
<organism evidence="7 8">
    <name type="scientific">Rhizobium daejeonense</name>
    <dbReference type="NCBI Taxonomy" id="240521"/>
    <lineage>
        <taxon>Bacteria</taxon>
        <taxon>Pseudomonadati</taxon>
        <taxon>Pseudomonadota</taxon>
        <taxon>Alphaproteobacteria</taxon>
        <taxon>Hyphomicrobiales</taxon>
        <taxon>Rhizobiaceae</taxon>
        <taxon>Rhizobium/Agrobacterium group</taxon>
        <taxon>Rhizobium</taxon>
    </lineage>
</organism>
<dbReference type="InterPro" id="IPR044861">
    <property type="entry name" value="IPNS-like_FE2OG_OXY"/>
</dbReference>
<proteinExistence type="inferred from homology"/>
<dbReference type="Proteomes" id="UP000477849">
    <property type="component" value="Unassembled WGS sequence"/>
</dbReference>
<dbReference type="AlphaFoldDB" id="A0A6M1S5J2"/>
<comment type="caution">
    <text evidence="7">The sequence shown here is derived from an EMBL/GenBank/DDBJ whole genome shotgun (WGS) entry which is preliminary data.</text>
</comment>
<accession>A0A6M1S5J2</accession>